<gene>
    <name evidence="4" type="ORF">AVEN_127764_1</name>
</gene>
<dbReference type="GO" id="GO:0004252">
    <property type="term" value="F:serine-type endopeptidase activity"/>
    <property type="evidence" value="ECO:0007669"/>
    <property type="project" value="InterPro"/>
</dbReference>
<dbReference type="InterPro" id="IPR009003">
    <property type="entry name" value="Peptidase_S1_PA"/>
</dbReference>
<comment type="similarity">
    <text evidence="2">Belongs to the peptidase S1 family. CLIP subfamily.</text>
</comment>
<dbReference type="SUPFAM" id="SSF50494">
    <property type="entry name" value="Trypsin-like serine proteases"/>
    <property type="match status" value="1"/>
</dbReference>
<dbReference type="InterPro" id="IPR018114">
    <property type="entry name" value="TRYPSIN_HIS"/>
</dbReference>
<feature type="domain" description="Peptidase S1" evidence="3">
    <location>
        <begin position="37"/>
        <end position="201"/>
    </location>
</feature>
<dbReference type="Pfam" id="PF00089">
    <property type="entry name" value="Trypsin"/>
    <property type="match status" value="1"/>
</dbReference>
<dbReference type="InterPro" id="IPR051487">
    <property type="entry name" value="Ser/Thr_Proteases_Immune/Dev"/>
</dbReference>
<comment type="caution">
    <text evidence="4">The sequence shown here is derived from an EMBL/GenBank/DDBJ whole genome shotgun (WGS) entry which is preliminary data.</text>
</comment>
<dbReference type="InterPro" id="IPR043504">
    <property type="entry name" value="Peptidase_S1_PA_chymotrypsin"/>
</dbReference>
<dbReference type="SMART" id="SM00020">
    <property type="entry name" value="Tryp_SPc"/>
    <property type="match status" value="1"/>
</dbReference>
<dbReference type="OrthoDB" id="6428319at2759"/>
<dbReference type="Gene3D" id="2.40.10.10">
    <property type="entry name" value="Trypsin-like serine proteases"/>
    <property type="match status" value="2"/>
</dbReference>
<dbReference type="PROSITE" id="PS00134">
    <property type="entry name" value="TRYPSIN_HIS"/>
    <property type="match status" value="1"/>
</dbReference>
<protein>
    <recommendedName>
        <fullName evidence="3">Peptidase S1 domain-containing protein</fullName>
    </recommendedName>
</protein>
<reference evidence="4 5" key="1">
    <citation type="journal article" date="2019" name="Sci. Rep.">
        <title>Orb-weaving spider Araneus ventricosus genome elucidates the spidroin gene catalogue.</title>
        <authorList>
            <person name="Kono N."/>
            <person name="Nakamura H."/>
            <person name="Ohtoshi R."/>
            <person name="Moran D.A.P."/>
            <person name="Shinohara A."/>
            <person name="Yoshida Y."/>
            <person name="Fujiwara M."/>
            <person name="Mori M."/>
            <person name="Tomita M."/>
            <person name="Arakawa K."/>
        </authorList>
    </citation>
    <scope>NUCLEOTIDE SEQUENCE [LARGE SCALE GENOMIC DNA]</scope>
</reference>
<evidence type="ECO:0000313" key="5">
    <source>
        <dbReference type="Proteomes" id="UP000499080"/>
    </source>
</evidence>
<evidence type="ECO:0000259" key="3">
    <source>
        <dbReference type="PROSITE" id="PS50240"/>
    </source>
</evidence>
<dbReference type="EMBL" id="BGPR01016549">
    <property type="protein sequence ID" value="GBN73424.1"/>
    <property type="molecule type" value="Genomic_DNA"/>
</dbReference>
<proteinExistence type="inferred from homology"/>
<dbReference type="AlphaFoldDB" id="A0A4Y2RCC1"/>
<evidence type="ECO:0000313" key="4">
    <source>
        <dbReference type="EMBL" id="GBN73424.1"/>
    </source>
</evidence>
<accession>A0A4Y2RCC1</accession>
<sequence length="201" mass="23042">MNFLFFTQFKIPVPKLTGSPYDERCRKCGIPLAVQLVFNGLKVNDTSQYPWIVSFIEKKKPKMLFCGGMLISDKYVITAGHCVDIAEKRMDKHCAKEKASNKCFREPESLYVGLLYSRDSDDVKRVEVKRIVPHPKYNTVTFVHDIAVVELKQAIKCDQMAKPICLPHKNLSKMGQTLIIAGWGKYDKNLESKYSLTIYLK</sequence>
<dbReference type="InterPro" id="IPR001254">
    <property type="entry name" value="Trypsin_dom"/>
</dbReference>
<evidence type="ECO:0000256" key="1">
    <source>
        <dbReference type="ARBA" id="ARBA00023157"/>
    </source>
</evidence>
<organism evidence="4 5">
    <name type="scientific">Araneus ventricosus</name>
    <name type="common">Orbweaver spider</name>
    <name type="synonym">Epeira ventricosa</name>
    <dbReference type="NCBI Taxonomy" id="182803"/>
    <lineage>
        <taxon>Eukaryota</taxon>
        <taxon>Metazoa</taxon>
        <taxon>Ecdysozoa</taxon>
        <taxon>Arthropoda</taxon>
        <taxon>Chelicerata</taxon>
        <taxon>Arachnida</taxon>
        <taxon>Araneae</taxon>
        <taxon>Araneomorphae</taxon>
        <taxon>Entelegynae</taxon>
        <taxon>Araneoidea</taxon>
        <taxon>Araneidae</taxon>
        <taxon>Araneus</taxon>
    </lineage>
</organism>
<dbReference type="PROSITE" id="PS50240">
    <property type="entry name" value="TRYPSIN_DOM"/>
    <property type="match status" value="1"/>
</dbReference>
<dbReference type="PANTHER" id="PTHR24256">
    <property type="entry name" value="TRYPTASE-RELATED"/>
    <property type="match status" value="1"/>
</dbReference>
<dbReference type="Proteomes" id="UP000499080">
    <property type="component" value="Unassembled WGS sequence"/>
</dbReference>
<keyword evidence="1" id="KW-1015">Disulfide bond</keyword>
<dbReference type="InterPro" id="IPR001314">
    <property type="entry name" value="Peptidase_S1A"/>
</dbReference>
<name>A0A4Y2RCC1_ARAVE</name>
<dbReference type="PRINTS" id="PR00722">
    <property type="entry name" value="CHYMOTRYPSIN"/>
</dbReference>
<dbReference type="GO" id="GO:0006508">
    <property type="term" value="P:proteolysis"/>
    <property type="evidence" value="ECO:0007669"/>
    <property type="project" value="InterPro"/>
</dbReference>
<evidence type="ECO:0000256" key="2">
    <source>
        <dbReference type="ARBA" id="ARBA00024195"/>
    </source>
</evidence>
<keyword evidence="5" id="KW-1185">Reference proteome</keyword>